<gene>
    <name evidence="7" type="ORF">E2A64_07240</name>
</gene>
<dbReference type="RefSeq" id="WP_133283714.1">
    <property type="nucleotide sequence ID" value="NZ_SMSI01000001.1"/>
</dbReference>
<evidence type="ECO:0000256" key="4">
    <source>
        <dbReference type="ARBA" id="ARBA00023136"/>
    </source>
</evidence>
<accession>A0A4R5PP78</accession>
<feature type="transmembrane region" description="Helical" evidence="5">
    <location>
        <begin position="297"/>
        <end position="315"/>
    </location>
</feature>
<feature type="transmembrane region" description="Helical" evidence="5">
    <location>
        <begin position="82"/>
        <end position="102"/>
    </location>
</feature>
<keyword evidence="3 5" id="KW-1133">Transmembrane helix</keyword>
<keyword evidence="2 5" id="KW-0812">Transmembrane</keyword>
<protein>
    <submittedName>
        <fullName evidence="7">Calcium/sodium antiporter</fullName>
    </submittedName>
</protein>
<dbReference type="GO" id="GO:0008273">
    <property type="term" value="F:calcium, potassium:sodium antiporter activity"/>
    <property type="evidence" value="ECO:0007669"/>
    <property type="project" value="TreeGrafter"/>
</dbReference>
<organism evidence="7 8">
    <name type="scientific">Pseudohoeflea suaedae</name>
    <dbReference type="NCBI Taxonomy" id="877384"/>
    <lineage>
        <taxon>Bacteria</taxon>
        <taxon>Pseudomonadati</taxon>
        <taxon>Pseudomonadota</taxon>
        <taxon>Alphaproteobacteria</taxon>
        <taxon>Hyphomicrobiales</taxon>
        <taxon>Rhizobiaceae</taxon>
        <taxon>Pseudohoeflea</taxon>
    </lineage>
</organism>
<evidence type="ECO:0000259" key="6">
    <source>
        <dbReference type="Pfam" id="PF01699"/>
    </source>
</evidence>
<evidence type="ECO:0000256" key="1">
    <source>
        <dbReference type="ARBA" id="ARBA00004141"/>
    </source>
</evidence>
<dbReference type="AlphaFoldDB" id="A0A4R5PP78"/>
<feature type="transmembrane region" description="Helical" evidence="5">
    <location>
        <begin position="109"/>
        <end position="125"/>
    </location>
</feature>
<feature type="domain" description="Sodium/calcium exchanger membrane region" evidence="6">
    <location>
        <begin position="11"/>
        <end position="147"/>
    </location>
</feature>
<evidence type="ECO:0000256" key="2">
    <source>
        <dbReference type="ARBA" id="ARBA00022692"/>
    </source>
</evidence>
<comment type="subcellular location">
    <subcellularLocation>
        <location evidence="1">Membrane</location>
        <topology evidence="1">Multi-pass membrane protein</topology>
    </subcellularLocation>
</comment>
<comment type="caution">
    <text evidence="7">The sequence shown here is derived from an EMBL/GenBank/DDBJ whole genome shotgun (WGS) entry which is preliminary data.</text>
</comment>
<name>A0A4R5PP78_9HYPH</name>
<keyword evidence="4 5" id="KW-0472">Membrane</keyword>
<dbReference type="NCBIfam" id="TIGR00367">
    <property type="entry name" value="calcium/sodium antiporter"/>
    <property type="match status" value="1"/>
</dbReference>
<feature type="transmembrane region" description="Helical" evidence="5">
    <location>
        <begin position="131"/>
        <end position="148"/>
    </location>
</feature>
<feature type="transmembrane region" description="Helical" evidence="5">
    <location>
        <begin position="238"/>
        <end position="260"/>
    </location>
</feature>
<dbReference type="Proteomes" id="UP000295131">
    <property type="component" value="Unassembled WGS sequence"/>
</dbReference>
<sequence>MSTALISTLPGLLGGLVLLSLGAEALVSGAVTTARRFSMPPLLIGVTIVGFGTSLPELVVSVKAALDGAPDIAIGNVVGSNIANILLIVGVAALIAPIAAKFIAYRRDLLAMLAASLLMVALGIWGGVERIAGGAMLLMLIGYLTYAARSGMGEAGDEQPDTLPAWRRSMPIAAASMLAGLVALFLGANWLVGSAIEISRAFGLSEATIGLTVVAVGTSLPELATSVAAAIRRHGDVALGNVIGSNVFNILGILGITALISPVGISAGMASIDIPVMVLTAVALAGLIAAGRGIGRLAGIALLVLYCGYTGWLLLA</sequence>
<dbReference type="OrthoDB" id="9794225at2"/>
<dbReference type="GO" id="GO:0006874">
    <property type="term" value="P:intracellular calcium ion homeostasis"/>
    <property type="evidence" value="ECO:0007669"/>
    <property type="project" value="TreeGrafter"/>
</dbReference>
<dbReference type="InterPro" id="IPR044880">
    <property type="entry name" value="NCX_ion-bd_dom_sf"/>
</dbReference>
<dbReference type="GO" id="GO:0005262">
    <property type="term" value="F:calcium channel activity"/>
    <property type="evidence" value="ECO:0007669"/>
    <property type="project" value="TreeGrafter"/>
</dbReference>
<dbReference type="Gene3D" id="1.20.1420.30">
    <property type="entry name" value="NCX, central ion-binding region"/>
    <property type="match status" value="1"/>
</dbReference>
<feature type="transmembrane region" description="Helical" evidence="5">
    <location>
        <begin position="208"/>
        <end position="231"/>
    </location>
</feature>
<dbReference type="PANTHER" id="PTHR10846:SF8">
    <property type="entry name" value="INNER MEMBRANE PROTEIN YRBG"/>
    <property type="match status" value="1"/>
</dbReference>
<dbReference type="EMBL" id="SMSI01000001">
    <property type="protein sequence ID" value="TDH38880.1"/>
    <property type="molecule type" value="Genomic_DNA"/>
</dbReference>
<feature type="transmembrane region" description="Helical" evidence="5">
    <location>
        <begin position="272"/>
        <end position="290"/>
    </location>
</feature>
<dbReference type="Pfam" id="PF01699">
    <property type="entry name" value="Na_Ca_ex"/>
    <property type="match status" value="2"/>
</dbReference>
<proteinExistence type="predicted"/>
<dbReference type="InterPro" id="IPR004481">
    <property type="entry name" value="K/Na/Ca-exchanger"/>
</dbReference>
<dbReference type="GO" id="GO:0005886">
    <property type="term" value="C:plasma membrane"/>
    <property type="evidence" value="ECO:0007669"/>
    <property type="project" value="TreeGrafter"/>
</dbReference>
<feature type="domain" description="Sodium/calcium exchanger membrane region" evidence="6">
    <location>
        <begin position="174"/>
        <end position="314"/>
    </location>
</feature>
<dbReference type="InterPro" id="IPR004837">
    <property type="entry name" value="NaCa_Exmemb"/>
</dbReference>
<keyword evidence="8" id="KW-1185">Reference proteome</keyword>
<feature type="transmembrane region" description="Helical" evidence="5">
    <location>
        <begin position="169"/>
        <end position="188"/>
    </location>
</feature>
<evidence type="ECO:0000313" key="8">
    <source>
        <dbReference type="Proteomes" id="UP000295131"/>
    </source>
</evidence>
<evidence type="ECO:0000313" key="7">
    <source>
        <dbReference type="EMBL" id="TDH38880.1"/>
    </source>
</evidence>
<dbReference type="PANTHER" id="PTHR10846">
    <property type="entry name" value="SODIUM/POTASSIUM/CALCIUM EXCHANGER"/>
    <property type="match status" value="1"/>
</dbReference>
<evidence type="ECO:0000256" key="5">
    <source>
        <dbReference type="SAM" id="Phobius"/>
    </source>
</evidence>
<evidence type="ECO:0000256" key="3">
    <source>
        <dbReference type="ARBA" id="ARBA00022989"/>
    </source>
</evidence>
<reference evidence="7 8" key="1">
    <citation type="journal article" date="2013" name="Int. J. Syst. Evol. Microbiol.">
        <title>Hoeflea suaedae sp. nov., an endophytic bacterium isolated from the root of the halophyte Suaeda maritima.</title>
        <authorList>
            <person name="Chung E.J."/>
            <person name="Park J.A."/>
            <person name="Pramanik P."/>
            <person name="Bibi F."/>
            <person name="Jeon C.O."/>
            <person name="Chung Y.R."/>
        </authorList>
    </citation>
    <scope>NUCLEOTIDE SEQUENCE [LARGE SCALE GENOMIC DNA]</scope>
    <source>
        <strain evidence="7 8">YC6898</strain>
    </source>
</reference>